<evidence type="ECO:0000313" key="1">
    <source>
        <dbReference type="EMBL" id="EME83342.1"/>
    </source>
</evidence>
<gene>
    <name evidence="1" type="ORF">MYCFIDRAFT_174796</name>
</gene>
<dbReference type="AlphaFoldDB" id="M3B1Q2"/>
<proteinExistence type="predicted"/>
<keyword evidence="2" id="KW-1185">Reference proteome</keyword>
<accession>M3B1Q2</accession>
<protein>
    <submittedName>
        <fullName evidence="1">Uncharacterized protein</fullName>
    </submittedName>
</protein>
<dbReference type="Proteomes" id="UP000016932">
    <property type="component" value="Unassembled WGS sequence"/>
</dbReference>
<sequence length="72" mass="7956">MVQAGSKGAVLVVLMLSDAILLQSTWISNILRRRGWSLGERCRSPKRRQARSDEIPIIIDASLSSSIWCTSA</sequence>
<dbReference type="EMBL" id="KB446558">
    <property type="protein sequence ID" value="EME83342.1"/>
    <property type="molecule type" value="Genomic_DNA"/>
</dbReference>
<reference evidence="1 2" key="1">
    <citation type="journal article" date="2012" name="PLoS Pathog.">
        <title>Diverse lifestyles and strategies of plant pathogenesis encoded in the genomes of eighteen Dothideomycetes fungi.</title>
        <authorList>
            <person name="Ohm R.A."/>
            <person name="Feau N."/>
            <person name="Henrissat B."/>
            <person name="Schoch C.L."/>
            <person name="Horwitz B.A."/>
            <person name="Barry K.W."/>
            <person name="Condon B.J."/>
            <person name="Copeland A.C."/>
            <person name="Dhillon B."/>
            <person name="Glaser F."/>
            <person name="Hesse C.N."/>
            <person name="Kosti I."/>
            <person name="LaButti K."/>
            <person name="Lindquist E.A."/>
            <person name="Lucas S."/>
            <person name="Salamov A.A."/>
            <person name="Bradshaw R.E."/>
            <person name="Ciuffetti L."/>
            <person name="Hamelin R.C."/>
            <person name="Kema G.H.J."/>
            <person name="Lawrence C."/>
            <person name="Scott J.A."/>
            <person name="Spatafora J.W."/>
            <person name="Turgeon B.G."/>
            <person name="de Wit P.J.G.M."/>
            <person name="Zhong S."/>
            <person name="Goodwin S.B."/>
            <person name="Grigoriev I.V."/>
        </authorList>
    </citation>
    <scope>NUCLEOTIDE SEQUENCE [LARGE SCALE GENOMIC DNA]</scope>
    <source>
        <strain evidence="1 2">CIRAD86</strain>
    </source>
</reference>
<organism evidence="1 2">
    <name type="scientific">Pseudocercospora fijiensis (strain CIRAD86)</name>
    <name type="common">Black leaf streak disease fungus</name>
    <name type="synonym">Mycosphaerella fijiensis</name>
    <dbReference type="NCBI Taxonomy" id="383855"/>
    <lineage>
        <taxon>Eukaryota</taxon>
        <taxon>Fungi</taxon>
        <taxon>Dikarya</taxon>
        <taxon>Ascomycota</taxon>
        <taxon>Pezizomycotina</taxon>
        <taxon>Dothideomycetes</taxon>
        <taxon>Dothideomycetidae</taxon>
        <taxon>Mycosphaerellales</taxon>
        <taxon>Mycosphaerellaceae</taxon>
        <taxon>Pseudocercospora</taxon>
    </lineage>
</organism>
<dbReference type="GeneID" id="19333250"/>
<dbReference type="RefSeq" id="XP_007926599.1">
    <property type="nucleotide sequence ID" value="XM_007928408.1"/>
</dbReference>
<dbReference type="VEuPathDB" id="FungiDB:MYCFIDRAFT_174796"/>
<name>M3B1Q2_PSEFD</name>
<dbReference type="KEGG" id="pfj:MYCFIDRAFT_174796"/>
<dbReference type="HOGENOM" id="CLU_2723284_0_0_1"/>
<evidence type="ECO:0000313" key="2">
    <source>
        <dbReference type="Proteomes" id="UP000016932"/>
    </source>
</evidence>